<evidence type="ECO:0000256" key="2">
    <source>
        <dbReference type="ARBA" id="ARBA00008352"/>
    </source>
</evidence>
<keyword evidence="6" id="KW-1185">Reference proteome</keyword>
<protein>
    <submittedName>
        <fullName evidence="5">Uncharacterized protein</fullName>
    </submittedName>
</protein>
<evidence type="ECO:0000256" key="1">
    <source>
        <dbReference type="ARBA" id="ARBA00004123"/>
    </source>
</evidence>
<feature type="region of interest" description="Disordered" evidence="4">
    <location>
        <begin position="95"/>
        <end position="114"/>
    </location>
</feature>
<evidence type="ECO:0000256" key="3">
    <source>
        <dbReference type="ARBA" id="ARBA00023242"/>
    </source>
</evidence>
<dbReference type="EMBL" id="CM002874">
    <property type="protein sequence ID" value="KFK30690.1"/>
    <property type="molecule type" value="Genomic_DNA"/>
</dbReference>
<evidence type="ECO:0000313" key="5">
    <source>
        <dbReference type="EMBL" id="KFK30690.1"/>
    </source>
</evidence>
<gene>
    <name evidence="5" type="ordered locus">AALP_Aa6g015100</name>
</gene>
<sequence>MEITLPDPKTITKDTQLVSSYFNFQKFWRNSSYYLGDGVSKQENEGLDIERFPDVLNPKKKKLSNKSGSFYDYLVLRRDNFPKELLGDARRERPAKRLKWTSDQASDNDFEGTL</sequence>
<dbReference type="Proteomes" id="UP000029120">
    <property type="component" value="Chromosome 6"/>
</dbReference>
<dbReference type="GO" id="GO:0005666">
    <property type="term" value="C:RNA polymerase III complex"/>
    <property type="evidence" value="ECO:0007669"/>
    <property type="project" value="TreeGrafter"/>
</dbReference>
<keyword evidence="3" id="KW-0539">Nucleus</keyword>
<evidence type="ECO:0000256" key="4">
    <source>
        <dbReference type="SAM" id="MobiDB-lite"/>
    </source>
</evidence>
<accession>A0A087GLD8</accession>
<dbReference type="PANTHER" id="PTHR15367:SF2">
    <property type="entry name" value="DNA-DIRECTED RNA POLYMERASE III SUBUNIT"/>
    <property type="match status" value="1"/>
</dbReference>
<dbReference type="OrthoDB" id="2018787at2759"/>
<dbReference type="PANTHER" id="PTHR15367">
    <property type="entry name" value="DNA-DIRECTED RNA POLYMERASE III"/>
    <property type="match status" value="1"/>
</dbReference>
<dbReference type="InterPro" id="IPR024661">
    <property type="entry name" value="RNA_pol_III_Rpc31"/>
</dbReference>
<dbReference type="AlphaFoldDB" id="A0A087GLD8"/>
<dbReference type="Gramene" id="KFK30690">
    <property type="protein sequence ID" value="KFK30690"/>
    <property type="gene ID" value="AALP_AA6G015100"/>
</dbReference>
<name>A0A087GLD8_ARAAL</name>
<comment type="similarity">
    <text evidence="2">Belongs to the eukaryotic RPC7 RNA polymerase subunit family.</text>
</comment>
<dbReference type="GO" id="GO:0006383">
    <property type="term" value="P:transcription by RNA polymerase III"/>
    <property type="evidence" value="ECO:0007669"/>
    <property type="project" value="InterPro"/>
</dbReference>
<comment type="subcellular location">
    <subcellularLocation>
        <location evidence="1">Nucleus</location>
    </subcellularLocation>
</comment>
<organism evidence="5 6">
    <name type="scientific">Arabis alpina</name>
    <name type="common">Alpine rock-cress</name>
    <dbReference type="NCBI Taxonomy" id="50452"/>
    <lineage>
        <taxon>Eukaryota</taxon>
        <taxon>Viridiplantae</taxon>
        <taxon>Streptophyta</taxon>
        <taxon>Embryophyta</taxon>
        <taxon>Tracheophyta</taxon>
        <taxon>Spermatophyta</taxon>
        <taxon>Magnoliopsida</taxon>
        <taxon>eudicotyledons</taxon>
        <taxon>Gunneridae</taxon>
        <taxon>Pentapetalae</taxon>
        <taxon>rosids</taxon>
        <taxon>malvids</taxon>
        <taxon>Brassicales</taxon>
        <taxon>Brassicaceae</taxon>
        <taxon>Arabideae</taxon>
        <taxon>Arabis</taxon>
    </lineage>
</organism>
<proteinExistence type="inferred from homology"/>
<evidence type="ECO:0000313" key="6">
    <source>
        <dbReference type="Proteomes" id="UP000029120"/>
    </source>
</evidence>
<reference evidence="6" key="1">
    <citation type="journal article" date="2015" name="Nat. Plants">
        <title>Genome expansion of Arabis alpina linked with retrotransposition and reduced symmetric DNA methylation.</title>
        <authorList>
            <person name="Willing E.M."/>
            <person name="Rawat V."/>
            <person name="Mandakova T."/>
            <person name="Maumus F."/>
            <person name="James G.V."/>
            <person name="Nordstroem K.J."/>
            <person name="Becker C."/>
            <person name="Warthmann N."/>
            <person name="Chica C."/>
            <person name="Szarzynska B."/>
            <person name="Zytnicki M."/>
            <person name="Albani M.C."/>
            <person name="Kiefer C."/>
            <person name="Bergonzi S."/>
            <person name="Castaings L."/>
            <person name="Mateos J.L."/>
            <person name="Berns M.C."/>
            <person name="Bujdoso N."/>
            <person name="Piofczyk T."/>
            <person name="de Lorenzo L."/>
            <person name="Barrero-Sicilia C."/>
            <person name="Mateos I."/>
            <person name="Piednoel M."/>
            <person name="Hagmann J."/>
            <person name="Chen-Min-Tao R."/>
            <person name="Iglesias-Fernandez R."/>
            <person name="Schuster S.C."/>
            <person name="Alonso-Blanco C."/>
            <person name="Roudier F."/>
            <person name="Carbonero P."/>
            <person name="Paz-Ares J."/>
            <person name="Davis S.J."/>
            <person name="Pecinka A."/>
            <person name="Quesneville H."/>
            <person name="Colot V."/>
            <person name="Lysak M.A."/>
            <person name="Weigel D."/>
            <person name="Coupland G."/>
            <person name="Schneeberger K."/>
        </authorList>
    </citation>
    <scope>NUCLEOTIDE SEQUENCE [LARGE SCALE GENOMIC DNA]</scope>
    <source>
        <strain evidence="6">cv. Pajares</strain>
    </source>
</reference>